<reference evidence="1" key="1">
    <citation type="journal article" date="2015" name="Nature">
        <title>Complex archaea that bridge the gap between prokaryotes and eukaryotes.</title>
        <authorList>
            <person name="Spang A."/>
            <person name="Saw J.H."/>
            <person name="Jorgensen S.L."/>
            <person name="Zaremba-Niedzwiedzka K."/>
            <person name="Martijn J."/>
            <person name="Lind A.E."/>
            <person name="van Eijk R."/>
            <person name="Schleper C."/>
            <person name="Guy L."/>
            <person name="Ettema T.J."/>
        </authorList>
    </citation>
    <scope>NUCLEOTIDE SEQUENCE</scope>
</reference>
<organism evidence="1">
    <name type="scientific">marine sediment metagenome</name>
    <dbReference type="NCBI Taxonomy" id="412755"/>
    <lineage>
        <taxon>unclassified sequences</taxon>
        <taxon>metagenomes</taxon>
        <taxon>ecological metagenomes</taxon>
    </lineage>
</organism>
<dbReference type="EMBL" id="LAZR01044560">
    <property type="protein sequence ID" value="KKL04354.1"/>
    <property type="molecule type" value="Genomic_DNA"/>
</dbReference>
<comment type="caution">
    <text evidence="1">The sequence shown here is derived from an EMBL/GenBank/DDBJ whole genome shotgun (WGS) entry which is preliminary data.</text>
</comment>
<sequence>MTDEEKYIAGQKACGIEVGDTVRILRRADRDENYWANEWMRSMDDKIGETVTVSGMDALGVMFEDVPYSYPYS</sequence>
<name>A0A0F9A455_9ZZZZ</name>
<accession>A0A0F9A455</accession>
<protein>
    <submittedName>
        <fullName evidence="1">Uncharacterized protein</fullName>
    </submittedName>
</protein>
<feature type="non-terminal residue" evidence="1">
    <location>
        <position position="73"/>
    </location>
</feature>
<proteinExistence type="predicted"/>
<gene>
    <name evidence="1" type="ORF">LCGC14_2616930</name>
</gene>
<dbReference type="AlphaFoldDB" id="A0A0F9A455"/>
<evidence type="ECO:0000313" key="1">
    <source>
        <dbReference type="EMBL" id="KKL04354.1"/>
    </source>
</evidence>